<organism evidence="1 2">
    <name type="scientific">Paramecium octaurelia</name>
    <dbReference type="NCBI Taxonomy" id="43137"/>
    <lineage>
        <taxon>Eukaryota</taxon>
        <taxon>Sar</taxon>
        <taxon>Alveolata</taxon>
        <taxon>Ciliophora</taxon>
        <taxon>Intramacronucleata</taxon>
        <taxon>Oligohymenophorea</taxon>
        <taxon>Peniculida</taxon>
        <taxon>Parameciidae</taxon>
        <taxon>Paramecium</taxon>
    </lineage>
</organism>
<evidence type="ECO:0000313" key="1">
    <source>
        <dbReference type="EMBL" id="CAD8160751.1"/>
    </source>
</evidence>
<reference evidence="1" key="1">
    <citation type="submission" date="2021-01" db="EMBL/GenBank/DDBJ databases">
        <authorList>
            <consortium name="Genoscope - CEA"/>
            <person name="William W."/>
        </authorList>
    </citation>
    <scope>NUCLEOTIDE SEQUENCE</scope>
</reference>
<protein>
    <submittedName>
        <fullName evidence="1">Uncharacterized protein</fullName>
    </submittedName>
</protein>
<proteinExistence type="predicted"/>
<comment type="caution">
    <text evidence="1">The sequence shown here is derived from an EMBL/GenBank/DDBJ whole genome shotgun (WGS) entry which is preliminary data.</text>
</comment>
<evidence type="ECO:0000313" key="2">
    <source>
        <dbReference type="Proteomes" id="UP000683925"/>
    </source>
</evidence>
<sequence length="66" mass="7859">MSNNMYAFNNNKSIQHNQYLITHYIQDQELKVLVLICITYCSTMKNPHLCCYLNQIIQQVVHEQLN</sequence>
<dbReference type="EMBL" id="CAJJDP010000039">
    <property type="protein sequence ID" value="CAD8160751.1"/>
    <property type="molecule type" value="Genomic_DNA"/>
</dbReference>
<name>A0A8S1U5J5_PAROT</name>
<dbReference type="Proteomes" id="UP000683925">
    <property type="component" value="Unassembled WGS sequence"/>
</dbReference>
<keyword evidence="2" id="KW-1185">Reference proteome</keyword>
<gene>
    <name evidence="1" type="ORF">POCTA_138.1.T0390018</name>
</gene>
<accession>A0A8S1U5J5</accession>
<dbReference type="AlphaFoldDB" id="A0A8S1U5J5"/>